<keyword evidence="3 6" id="KW-0812">Transmembrane</keyword>
<evidence type="ECO:0000256" key="4">
    <source>
        <dbReference type="ARBA" id="ARBA00022989"/>
    </source>
</evidence>
<reference evidence="8" key="1">
    <citation type="submission" date="2016-10" db="EMBL/GenBank/DDBJ databases">
        <authorList>
            <person name="Varghese N."/>
            <person name="Submissions S."/>
        </authorList>
    </citation>
    <scope>NUCLEOTIDE SEQUENCE [LARGE SCALE GENOMIC DNA]</scope>
    <source>
        <strain evidence="8">XBD2006</strain>
    </source>
</reference>
<feature type="transmembrane region" description="Helical" evidence="6">
    <location>
        <begin position="7"/>
        <end position="29"/>
    </location>
</feature>
<evidence type="ECO:0000313" key="7">
    <source>
        <dbReference type="EMBL" id="SCY43570.1"/>
    </source>
</evidence>
<feature type="transmembrane region" description="Helical" evidence="6">
    <location>
        <begin position="106"/>
        <end position="124"/>
    </location>
</feature>
<evidence type="ECO:0000256" key="3">
    <source>
        <dbReference type="ARBA" id="ARBA00022692"/>
    </source>
</evidence>
<dbReference type="OrthoDB" id="9779786at2"/>
<dbReference type="Pfam" id="PF02588">
    <property type="entry name" value="YitT_membrane"/>
    <property type="match status" value="1"/>
</dbReference>
<name>A0A1G5FXK2_9FIRM</name>
<dbReference type="InterPro" id="IPR015867">
    <property type="entry name" value="N-reg_PII/ATP_PRibTrfase_C"/>
</dbReference>
<evidence type="ECO:0000256" key="2">
    <source>
        <dbReference type="ARBA" id="ARBA00022475"/>
    </source>
</evidence>
<keyword evidence="2" id="KW-1003">Cell membrane</keyword>
<keyword evidence="8" id="KW-1185">Reference proteome</keyword>
<evidence type="ECO:0000256" key="1">
    <source>
        <dbReference type="ARBA" id="ARBA00004651"/>
    </source>
</evidence>
<evidence type="ECO:0000313" key="8">
    <source>
        <dbReference type="Proteomes" id="UP000183047"/>
    </source>
</evidence>
<dbReference type="PANTHER" id="PTHR33545:SF3">
    <property type="entry name" value="UPF0750 MEMBRANE PROTEIN YQFU"/>
    <property type="match status" value="1"/>
</dbReference>
<sequence length="277" mass="30017">MKKRKALLSYILIIFGAIMASFAVALILLPNDAIDYGTAGVAIIISKLTGLQLSLCVLFVFLPFIIAGYVFLGKKFTVKAAVGSVVYMVGLEFFEKIPFELNTEHFLAVAFGGAILGAGLALILRNGGCIDGSEILANIVVKKLSDRTGRNYSLTPMLLGFNALVYITVFVVIDATAALLSLLVYVVATAVIDHYTDHFEAIKQVTIITQDPDGIIKDIKDKLNKTCTIMDSRGAIAGENNTLICYISYFELPLMKEIISTHSGSFSTVSTIDEILR</sequence>
<evidence type="ECO:0000256" key="6">
    <source>
        <dbReference type="SAM" id="Phobius"/>
    </source>
</evidence>
<comment type="subcellular location">
    <subcellularLocation>
        <location evidence="1">Cell membrane</location>
        <topology evidence="1">Multi-pass membrane protein</topology>
    </subcellularLocation>
</comment>
<organism evidence="7 8">
    <name type="scientific">Butyrivibrio hungatei</name>
    <dbReference type="NCBI Taxonomy" id="185008"/>
    <lineage>
        <taxon>Bacteria</taxon>
        <taxon>Bacillati</taxon>
        <taxon>Bacillota</taxon>
        <taxon>Clostridia</taxon>
        <taxon>Lachnospirales</taxon>
        <taxon>Lachnospiraceae</taxon>
        <taxon>Butyrivibrio</taxon>
    </lineage>
</organism>
<dbReference type="EMBL" id="FMUR01000017">
    <property type="protein sequence ID" value="SCY43570.1"/>
    <property type="molecule type" value="Genomic_DNA"/>
</dbReference>
<dbReference type="PANTHER" id="PTHR33545">
    <property type="entry name" value="UPF0750 MEMBRANE PROTEIN YITT-RELATED"/>
    <property type="match status" value="1"/>
</dbReference>
<dbReference type="Gene3D" id="3.30.70.120">
    <property type="match status" value="1"/>
</dbReference>
<dbReference type="PIRSF" id="PIRSF006483">
    <property type="entry name" value="Membrane_protein_YitT"/>
    <property type="match status" value="1"/>
</dbReference>
<dbReference type="AlphaFoldDB" id="A0A1G5FXK2"/>
<keyword evidence="4 6" id="KW-1133">Transmembrane helix</keyword>
<dbReference type="GO" id="GO:0005886">
    <property type="term" value="C:plasma membrane"/>
    <property type="evidence" value="ECO:0007669"/>
    <property type="project" value="UniProtKB-SubCell"/>
</dbReference>
<dbReference type="InterPro" id="IPR003740">
    <property type="entry name" value="YitT"/>
</dbReference>
<dbReference type="Proteomes" id="UP000183047">
    <property type="component" value="Unassembled WGS sequence"/>
</dbReference>
<feature type="transmembrane region" description="Helical" evidence="6">
    <location>
        <begin position="49"/>
        <end position="71"/>
    </location>
</feature>
<protein>
    <submittedName>
        <fullName evidence="7">Uncharacterized membrane-anchored protein YitT, contains DUF161 and DUF2179 domains</fullName>
    </submittedName>
</protein>
<dbReference type="RefSeq" id="WP_074463012.1">
    <property type="nucleotide sequence ID" value="NZ_FMUR01000017.1"/>
</dbReference>
<proteinExistence type="predicted"/>
<dbReference type="InterPro" id="IPR051461">
    <property type="entry name" value="UPF0750_membrane"/>
</dbReference>
<evidence type="ECO:0000256" key="5">
    <source>
        <dbReference type="ARBA" id="ARBA00023136"/>
    </source>
</evidence>
<accession>A0A1G5FXK2</accession>
<keyword evidence="5 6" id="KW-0472">Membrane</keyword>
<gene>
    <name evidence="7" type="ORF">SAMN02910451_02583</name>
</gene>